<dbReference type="InterPro" id="IPR055492">
    <property type="entry name" value="DUF7064"/>
</dbReference>
<gene>
    <name evidence="3" type="ORF">PO878_16515</name>
</gene>
<dbReference type="KEGG" id="ima:PO878_16515"/>
<evidence type="ECO:0000313" key="4">
    <source>
        <dbReference type="Proteomes" id="UP001216390"/>
    </source>
</evidence>
<dbReference type="Proteomes" id="UP001216390">
    <property type="component" value="Chromosome"/>
</dbReference>
<keyword evidence="4" id="KW-1185">Reference proteome</keyword>
<evidence type="ECO:0000256" key="1">
    <source>
        <dbReference type="SAM" id="MobiDB-lite"/>
    </source>
</evidence>
<name>A0AAE9Y4L8_9ACTN</name>
<proteinExistence type="predicted"/>
<feature type="region of interest" description="Disordered" evidence="1">
    <location>
        <begin position="1"/>
        <end position="20"/>
    </location>
</feature>
<feature type="domain" description="DUF7064" evidence="2">
    <location>
        <begin position="190"/>
        <end position="296"/>
    </location>
</feature>
<evidence type="ECO:0000313" key="3">
    <source>
        <dbReference type="EMBL" id="WCO66105.1"/>
    </source>
</evidence>
<dbReference type="Pfam" id="PF23212">
    <property type="entry name" value="DUF7064"/>
    <property type="match status" value="1"/>
</dbReference>
<sequence>MTTVARDPHGHPDDELHEPTGDDPWWRETCWFTFTVPERRLSGQLYPFMAPTLGVAAAGAYVWDDTGSTPETCLYAKNHWHLPLPDGPLSDIAFANGIRYRCTEAQRTYEVRYDDPDGDELHVELTFTGVAEPHRLGDSHIDQPGRYRGTLVLRGEEIPVDAYGFRDRSWGSRPQVGPGIHGTPFDHGGYSYATASDDHGFHMISMDLGDGCTSIHGHLLRDGHWSALASGRREVVACDDATGHPTRVRVEGVDEDGRVLEAEGPCLNHLAFPINPNLFTVNALVAWELDGVVAHGEDHDNWSAAGIRAFHRRRRGQPGPAAGPGADREEARGASGGPDRAG</sequence>
<dbReference type="SUPFAM" id="SSF159245">
    <property type="entry name" value="AttH-like"/>
    <property type="match status" value="1"/>
</dbReference>
<reference evidence="3" key="1">
    <citation type="submission" date="2023-01" db="EMBL/GenBank/DDBJ databases">
        <title>The diversity of Class Acidimicrobiia in South China Sea sediment environments and the proposal of Iamia marina sp. nov., a novel species of the genus Iamia.</title>
        <authorList>
            <person name="He Y."/>
            <person name="Tian X."/>
        </authorList>
    </citation>
    <scope>NUCLEOTIDE SEQUENCE</scope>
    <source>
        <strain evidence="3">DSM 19957</strain>
    </source>
</reference>
<dbReference type="AlphaFoldDB" id="A0AAE9Y4L8"/>
<organism evidence="3 4">
    <name type="scientific">Iamia majanohamensis</name>
    <dbReference type="NCBI Taxonomy" id="467976"/>
    <lineage>
        <taxon>Bacteria</taxon>
        <taxon>Bacillati</taxon>
        <taxon>Actinomycetota</taxon>
        <taxon>Acidimicrobiia</taxon>
        <taxon>Acidimicrobiales</taxon>
        <taxon>Iamiaceae</taxon>
        <taxon>Iamia</taxon>
    </lineage>
</organism>
<dbReference type="EMBL" id="CP116942">
    <property type="protein sequence ID" value="WCO66105.1"/>
    <property type="molecule type" value="Genomic_DNA"/>
</dbReference>
<protein>
    <recommendedName>
        <fullName evidence="2">DUF7064 domain-containing protein</fullName>
    </recommendedName>
</protein>
<feature type="region of interest" description="Disordered" evidence="1">
    <location>
        <begin position="312"/>
        <end position="342"/>
    </location>
</feature>
<accession>A0AAE9Y4L8</accession>
<evidence type="ECO:0000259" key="2">
    <source>
        <dbReference type="Pfam" id="PF23212"/>
    </source>
</evidence>
<dbReference type="RefSeq" id="WP_272735630.1">
    <property type="nucleotide sequence ID" value="NZ_CP116942.1"/>
</dbReference>